<dbReference type="AlphaFoldDB" id="G2Y5W2"/>
<protein>
    <submittedName>
        <fullName evidence="1">Uncharacterized protein</fullName>
    </submittedName>
</protein>
<dbReference type="InParanoid" id="G2Y5W2"/>
<proteinExistence type="predicted"/>
<dbReference type="HOGENOM" id="CLU_2941444_0_0_1"/>
<accession>G2Y5W2</accession>
<sequence>MIQFSRYLILSRLQDPWNSQRDERSPKTTMEEYSVYRSLMSLLSAISGPYQLPATSYQLF</sequence>
<gene>
    <name evidence="1" type="ORF">BofuT4_uP112270.1</name>
</gene>
<dbReference type="Proteomes" id="UP000008177">
    <property type="component" value="Unplaced contigs"/>
</dbReference>
<evidence type="ECO:0000313" key="1">
    <source>
        <dbReference type="EMBL" id="CCD34031.1"/>
    </source>
</evidence>
<name>G2Y5W2_BOTF4</name>
<reference evidence="2" key="1">
    <citation type="journal article" date="2011" name="PLoS Genet.">
        <title>Genomic analysis of the necrotrophic fungal pathogens Sclerotinia sclerotiorum and Botrytis cinerea.</title>
        <authorList>
            <person name="Amselem J."/>
            <person name="Cuomo C.A."/>
            <person name="van Kan J.A."/>
            <person name="Viaud M."/>
            <person name="Benito E.P."/>
            <person name="Couloux A."/>
            <person name="Coutinho P.M."/>
            <person name="de Vries R.P."/>
            <person name="Dyer P.S."/>
            <person name="Fillinger S."/>
            <person name="Fournier E."/>
            <person name="Gout L."/>
            <person name="Hahn M."/>
            <person name="Kohn L."/>
            <person name="Lapalu N."/>
            <person name="Plummer K.M."/>
            <person name="Pradier J.M."/>
            <person name="Quevillon E."/>
            <person name="Sharon A."/>
            <person name="Simon A."/>
            <person name="ten Have A."/>
            <person name="Tudzynski B."/>
            <person name="Tudzynski P."/>
            <person name="Wincker P."/>
            <person name="Andrew M."/>
            <person name="Anthouard V."/>
            <person name="Beever R.E."/>
            <person name="Beffa R."/>
            <person name="Benoit I."/>
            <person name="Bouzid O."/>
            <person name="Brault B."/>
            <person name="Chen Z."/>
            <person name="Choquer M."/>
            <person name="Collemare J."/>
            <person name="Cotton P."/>
            <person name="Danchin E.G."/>
            <person name="Da Silva C."/>
            <person name="Gautier A."/>
            <person name="Giraud C."/>
            <person name="Giraud T."/>
            <person name="Gonzalez C."/>
            <person name="Grossetete S."/>
            <person name="Guldener U."/>
            <person name="Henrissat B."/>
            <person name="Howlett B.J."/>
            <person name="Kodira C."/>
            <person name="Kretschmer M."/>
            <person name="Lappartient A."/>
            <person name="Leroch M."/>
            <person name="Levis C."/>
            <person name="Mauceli E."/>
            <person name="Neuveglise C."/>
            <person name="Oeser B."/>
            <person name="Pearson M."/>
            <person name="Poulain J."/>
            <person name="Poussereau N."/>
            <person name="Quesneville H."/>
            <person name="Rascle C."/>
            <person name="Schumacher J."/>
            <person name="Segurens B."/>
            <person name="Sexton A."/>
            <person name="Silva E."/>
            <person name="Sirven C."/>
            <person name="Soanes D.M."/>
            <person name="Talbot N.J."/>
            <person name="Templeton M."/>
            <person name="Yandava C."/>
            <person name="Yarden O."/>
            <person name="Zeng Q."/>
            <person name="Rollins J.A."/>
            <person name="Lebrun M.H."/>
            <person name="Dickman M."/>
        </authorList>
    </citation>
    <scope>NUCLEOTIDE SEQUENCE [LARGE SCALE GENOMIC DNA]</scope>
    <source>
        <strain evidence="2">T4</strain>
    </source>
</reference>
<evidence type="ECO:0000313" key="2">
    <source>
        <dbReference type="Proteomes" id="UP000008177"/>
    </source>
</evidence>
<dbReference type="EMBL" id="FQ790290">
    <property type="protein sequence ID" value="CCD34031.1"/>
    <property type="molecule type" value="Genomic_DNA"/>
</dbReference>
<organism evidence="1 2">
    <name type="scientific">Botryotinia fuckeliana (strain T4)</name>
    <name type="common">Noble rot fungus</name>
    <name type="synonym">Botrytis cinerea</name>
    <dbReference type="NCBI Taxonomy" id="999810"/>
    <lineage>
        <taxon>Eukaryota</taxon>
        <taxon>Fungi</taxon>
        <taxon>Dikarya</taxon>
        <taxon>Ascomycota</taxon>
        <taxon>Pezizomycotina</taxon>
        <taxon>Leotiomycetes</taxon>
        <taxon>Helotiales</taxon>
        <taxon>Sclerotiniaceae</taxon>
        <taxon>Botrytis</taxon>
    </lineage>
</organism>